<dbReference type="EMBL" id="JAEMHM010000015">
    <property type="protein sequence ID" value="MBJ6726575.1"/>
    <property type="molecule type" value="Genomic_DNA"/>
</dbReference>
<gene>
    <name evidence="2" type="ORF">JFN93_17830</name>
</gene>
<protein>
    <submittedName>
        <fullName evidence="2">YaaR family protein</fullName>
    </submittedName>
</protein>
<keyword evidence="3" id="KW-1185">Reference proteome</keyword>
<evidence type="ECO:0000256" key="1">
    <source>
        <dbReference type="SAM" id="MobiDB-lite"/>
    </source>
</evidence>
<organism evidence="2 3">
    <name type="scientific">Geomesophilobacter sediminis</name>
    <dbReference type="NCBI Taxonomy" id="2798584"/>
    <lineage>
        <taxon>Bacteria</taxon>
        <taxon>Pseudomonadati</taxon>
        <taxon>Thermodesulfobacteriota</taxon>
        <taxon>Desulfuromonadia</taxon>
        <taxon>Geobacterales</taxon>
        <taxon>Geobacteraceae</taxon>
        <taxon>Geomesophilobacter</taxon>
    </lineage>
</organism>
<feature type="region of interest" description="Disordered" evidence="1">
    <location>
        <begin position="1"/>
        <end position="26"/>
    </location>
</feature>
<dbReference type="InterPro" id="IPR005585">
    <property type="entry name" value="DUF327"/>
</dbReference>
<comment type="caution">
    <text evidence="2">The sequence shown here is derived from an EMBL/GenBank/DDBJ whole genome shotgun (WGS) entry which is preliminary data.</text>
</comment>
<evidence type="ECO:0000313" key="3">
    <source>
        <dbReference type="Proteomes" id="UP000636888"/>
    </source>
</evidence>
<dbReference type="InterPro" id="IPR024042">
    <property type="entry name" value="TM1646-like_dom_sf"/>
</dbReference>
<sequence>MRIDEKKDAGGITRKQKKEKAQGTGSVTGALFAGRLNQARQSGDYPEELQRLKGELDEIGEILEREPTVANYRRFRDTIGALARKVNAEAYRVEQLGGTIGRVHEVISVIDKEADVLYHLVMREQKDNIRIAAQIMKIRGLIVDFIL</sequence>
<reference evidence="2" key="1">
    <citation type="submission" date="2020-12" db="EMBL/GenBank/DDBJ databases">
        <title>Geomonas sp. Red875, isolated from river sediment.</title>
        <authorList>
            <person name="Xu Z."/>
            <person name="Zhang Z."/>
            <person name="Masuda Y."/>
            <person name="Itoh H."/>
            <person name="Senoo K."/>
        </authorList>
    </citation>
    <scope>NUCLEOTIDE SEQUENCE</scope>
    <source>
        <strain evidence="2">Red875</strain>
    </source>
</reference>
<dbReference type="RefSeq" id="WP_199385484.1">
    <property type="nucleotide sequence ID" value="NZ_JAEMHM010000015.1"/>
</dbReference>
<dbReference type="AlphaFoldDB" id="A0A8J7M0W1"/>
<name>A0A8J7M0W1_9BACT</name>
<accession>A0A8J7M0W1</accession>
<dbReference type="Gene3D" id="1.20.120.490">
    <property type="entry name" value="Hypothetical protein TM1646-like domain"/>
    <property type="match status" value="1"/>
</dbReference>
<dbReference type="Pfam" id="PF03885">
    <property type="entry name" value="DUF327"/>
    <property type="match status" value="1"/>
</dbReference>
<proteinExistence type="predicted"/>
<dbReference type="Proteomes" id="UP000636888">
    <property type="component" value="Unassembled WGS sequence"/>
</dbReference>
<evidence type="ECO:0000313" key="2">
    <source>
        <dbReference type="EMBL" id="MBJ6726575.1"/>
    </source>
</evidence>
<dbReference type="SUPFAM" id="SSF158397">
    <property type="entry name" value="TM1646-like"/>
    <property type="match status" value="1"/>
</dbReference>